<keyword evidence="3" id="KW-1185">Reference proteome</keyword>
<gene>
    <name evidence="2" type="ORF">M9458_015042</name>
</gene>
<evidence type="ECO:0000313" key="2">
    <source>
        <dbReference type="EMBL" id="KAL0187943.1"/>
    </source>
</evidence>
<name>A0ABD0QNX5_CIRMR</name>
<reference evidence="2 3" key="1">
    <citation type="submission" date="2024-05" db="EMBL/GenBank/DDBJ databases">
        <title>Genome sequencing and assembly of Indian major carp, Cirrhinus mrigala (Hamilton, 1822).</title>
        <authorList>
            <person name="Mohindra V."/>
            <person name="Chowdhury L.M."/>
            <person name="Lal K."/>
            <person name="Jena J.K."/>
        </authorList>
    </citation>
    <scope>NUCLEOTIDE SEQUENCE [LARGE SCALE GENOMIC DNA]</scope>
    <source>
        <strain evidence="2">CM1030</strain>
        <tissue evidence="2">Blood</tissue>
    </source>
</reference>
<dbReference type="InterPro" id="IPR014729">
    <property type="entry name" value="Rossmann-like_a/b/a_fold"/>
</dbReference>
<dbReference type="EMBL" id="JAMKFB020000007">
    <property type="protein sequence ID" value="KAL0187943.1"/>
    <property type="molecule type" value="Genomic_DNA"/>
</dbReference>
<organism evidence="2 3">
    <name type="scientific">Cirrhinus mrigala</name>
    <name type="common">Mrigala</name>
    <dbReference type="NCBI Taxonomy" id="683832"/>
    <lineage>
        <taxon>Eukaryota</taxon>
        <taxon>Metazoa</taxon>
        <taxon>Chordata</taxon>
        <taxon>Craniata</taxon>
        <taxon>Vertebrata</taxon>
        <taxon>Euteleostomi</taxon>
        <taxon>Actinopterygii</taxon>
        <taxon>Neopterygii</taxon>
        <taxon>Teleostei</taxon>
        <taxon>Ostariophysi</taxon>
        <taxon>Cypriniformes</taxon>
        <taxon>Cyprinidae</taxon>
        <taxon>Labeoninae</taxon>
        <taxon>Labeonini</taxon>
        <taxon>Cirrhinus</taxon>
    </lineage>
</organism>
<protein>
    <submittedName>
        <fullName evidence="2">Uncharacterized protein</fullName>
    </submittedName>
</protein>
<dbReference type="Proteomes" id="UP001529510">
    <property type="component" value="Unassembled WGS sequence"/>
</dbReference>
<sequence>DVQRVVSDSSYIPEDPRELCGRLFTTCYMASENSSEDTRNRAKDLATQIG</sequence>
<dbReference type="PANTHER" id="PTHR23090">
    <property type="entry name" value="NH 3 /GLUTAMINE-DEPENDENT NAD + SYNTHETASE"/>
    <property type="match status" value="1"/>
</dbReference>
<dbReference type="InterPro" id="IPR003694">
    <property type="entry name" value="NAD_synthase"/>
</dbReference>
<dbReference type="AlphaFoldDB" id="A0ABD0QNX5"/>
<feature type="non-terminal residue" evidence="2">
    <location>
        <position position="50"/>
    </location>
</feature>
<comment type="caution">
    <text evidence="2">The sequence shown here is derived from an EMBL/GenBank/DDBJ whole genome shotgun (WGS) entry which is preliminary data.</text>
</comment>
<dbReference type="GO" id="GO:0016874">
    <property type="term" value="F:ligase activity"/>
    <property type="evidence" value="ECO:0007669"/>
    <property type="project" value="UniProtKB-KW"/>
</dbReference>
<dbReference type="Gene3D" id="3.40.50.620">
    <property type="entry name" value="HUPs"/>
    <property type="match status" value="1"/>
</dbReference>
<evidence type="ECO:0000313" key="3">
    <source>
        <dbReference type="Proteomes" id="UP001529510"/>
    </source>
</evidence>
<keyword evidence="1" id="KW-0436">Ligase</keyword>
<dbReference type="PANTHER" id="PTHR23090:SF9">
    <property type="entry name" value="GLUTAMINE-DEPENDENT NAD(+) SYNTHETASE"/>
    <property type="match status" value="1"/>
</dbReference>
<evidence type="ECO:0000256" key="1">
    <source>
        <dbReference type="ARBA" id="ARBA00022598"/>
    </source>
</evidence>
<accession>A0ABD0QNX5</accession>
<proteinExistence type="predicted"/>
<feature type="non-terminal residue" evidence="2">
    <location>
        <position position="1"/>
    </location>
</feature>